<accession>A0ABV1RTL0</accession>
<dbReference type="Proteomes" id="UP001476807">
    <property type="component" value="Unassembled WGS sequence"/>
</dbReference>
<sequence length="188" mass="21646">MKRTVTTIFSLLFGSLFLYSCESCENPTITYPTEAETEWLVYEIGDKPVYKDERDTLIRSYKFLGFLGQNVPGEGISLSDECMERLDTQVLGEVSDTTGRYPRLFTYILKRPDSLQVKIAVDNLGDWVLDQNNPTHETLEVDGNVYNNVYEINADSVKLNSVKTVLFNKEYGFLYVDFYNNKKLTLVR</sequence>
<keyword evidence="1" id="KW-0732">Signal</keyword>
<proteinExistence type="predicted"/>
<reference evidence="2 3" key="1">
    <citation type="submission" date="2024-06" db="EMBL/GenBank/DDBJ databases">
        <title>Pontibacter populi HYL7-15.</title>
        <authorList>
            <person name="Kim M.K."/>
        </authorList>
    </citation>
    <scope>NUCLEOTIDE SEQUENCE [LARGE SCALE GENOMIC DNA]</scope>
    <source>
        <strain evidence="2 3">HYL7-15</strain>
    </source>
</reference>
<evidence type="ECO:0000313" key="3">
    <source>
        <dbReference type="Proteomes" id="UP001476807"/>
    </source>
</evidence>
<protein>
    <submittedName>
        <fullName evidence="2">Uncharacterized protein</fullName>
    </submittedName>
</protein>
<keyword evidence="3" id="KW-1185">Reference proteome</keyword>
<feature type="signal peptide" evidence="1">
    <location>
        <begin position="1"/>
        <end position="20"/>
    </location>
</feature>
<dbReference type="EMBL" id="JBEOKT010000006">
    <property type="protein sequence ID" value="MER2997719.1"/>
    <property type="molecule type" value="Genomic_DNA"/>
</dbReference>
<gene>
    <name evidence="2" type="ORF">ABS362_09185</name>
</gene>
<feature type="chain" id="PRO_5045964153" evidence="1">
    <location>
        <begin position="21"/>
        <end position="188"/>
    </location>
</feature>
<dbReference type="RefSeq" id="WP_350412131.1">
    <property type="nucleotide sequence ID" value="NZ_JBEOKT010000006.1"/>
</dbReference>
<comment type="caution">
    <text evidence="2">The sequence shown here is derived from an EMBL/GenBank/DDBJ whole genome shotgun (WGS) entry which is preliminary data.</text>
</comment>
<dbReference type="PROSITE" id="PS51257">
    <property type="entry name" value="PROKAR_LIPOPROTEIN"/>
    <property type="match status" value="1"/>
</dbReference>
<organism evidence="2 3">
    <name type="scientific">Pontibacter populi</name>
    <dbReference type="NCBI Taxonomy" id="890055"/>
    <lineage>
        <taxon>Bacteria</taxon>
        <taxon>Pseudomonadati</taxon>
        <taxon>Bacteroidota</taxon>
        <taxon>Cytophagia</taxon>
        <taxon>Cytophagales</taxon>
        <taxon>Hymenobacteraceae</taxon>
        <taxon>Pontibacter</taxon>
    </lineage>
</organism>
<evidence type="ECO:0000256" key="1">
    <source>
        <dbReference type="SAM" id="SignalP"/>
    </source>
</evidence>
<name>A0ABV1RTL0_9BACT</name>
<evidence type="ECO:0000313" key="2">
    <source>
        <dbReference type="EMBL" id="MER2997719.1"/>
    </source>
</evidence>